<reference evidence="4" key="1">
    <citation type="submission" date="2020-09" db="EMBL/GenBank/DDBJ databases">
        <title>De no assembly of potato wild relative species, Solanum commersonii.</title>
        <authorList>
            <person name="Cho K."/>
        </authorList>
    </citation>
    <scope>NUCLEOTIDE SEQUENCE</scope>
    <source>
        <strain evidence="4">LZ3.2</strain>
        <tissue evidence="4">Leaf</tissue>
    </source>
</reference>
<dbReference type="PANTHER" id="PTHR31623">
    <property type="entry name" value="F21J9.9"/>
    <property type="match status" value="1"/>
</dbReference>
<evidence type="ECO:0000256" key="1">
    <source>
        <dbReference type="ARBA" id="ARBA00009861"/>
    </source>
</evidence>
<proteinExistence type="inferred from homology"/>
<evidence type="ECO:0000256" key="3">
    <source>
        <dbReference type="ARBA" id="ARBA00023315"/>
    </source>
</evidence>
<keyword evidence="3" id="KW-0012">Acyltransferase</keyword>
<dbReference type="Pfam" id="PF02458">
    <property type="entry name" value="Transferase"/>
    <property type="match status" value="1"/>
</dbReference>
<evidence type="ECO:0000256" key="2">
    <source>
        <dbReference type="ARBA" id="ARBA00022679"/>
    </source>
</evidence>
<dbReference type="AlphaFoldDB" id="A0A9J5VZP6"/>
<name>A0A9J5VZP6_SOLCO</name>
<dbReference type="Gene3D" id="3.30.559.10">
    <property type="entry name" value="Chloramphenicol acetyltransferase-like domain"/>
    <property type="match status" value="1"/>
</dbReference>
<evidence type="ECO:0000313" key="5">
    <source>
        <dbReference type="Proteomes" id="UP000824120"/>
    </source>
</evidence>
<gene>
    <name evidence="4" type="ORF">H5410_064290</name>
</gene>
<sequence length="293" mass="33125">MYDASPSRRITRGTPMHVQVVDNRPSFSLSLTQDFGVNAGSIARSKQIQEEKSIEELKSKKKMTQLHSRKLSIKPRQATLKLLKEEARGKPKTGILIVINQEHHTRVLSGTQFPSYINTTRPKIVTRRFICDALAIANLKNTIEDLTAIRPTRVVLIMSLIWKGKSNIEARKDELNDFVKLVGNTVGDTCVAIGKAESVDDISSLIVNNQRKVIEKFAQGDEIDVYPSTSWCRFCWYETDFGWGKPFWVSLVECDAFDGIEAWVSLKENDMAQFERDPNILSSTSKLAFHSFG</sequence>
<keyword evidence="5" id="KW-1185">Reference proteome</keyword>
<dbReference type="GO" id="GO:0016746">
    <property type="term" value="F:acyltransferase activity"/>
    <property type="evidence" value="ECO:0007669"/>
    <property type="project" value="UniProtKB-KW"/>
</dbReference>
<organism evidence="4 5">
    <name type="scientific">Solanum commersonii</name>
    <name type="common">Commerson's wild potato</name>
    <name type="synonym">Commerson's nightshade</name>
    <dbReference type="NCBI Taxonomy" id="4109"/>
    <lineage>
        <taxon>Eukaryota</taxon>
        <taxon>Viridiplantae</taxon>
        <taxon>Streptophyta</taxon>
        <taxon>Embryophyta</taxon>
        <taxon>Tracheophyta</taxon>
        <taxon>Spermatophyta</taxon>
        <taxon>Magnoliopsida</taxon>
        <taxon>eudicotyledons</taxon>
        <taxon>Gunneridae</taxon>
        <taxon>Pentapetalae</taxon>
        <taxon>asterids</taxon>
        <taxon>lamiids</taxon>
        <taxon>Solanales</taxon>
        <taxon>Solanaceae</taxon>
        <taxon>Solanoideae</taxon>
        <taxon>Solaneae</taxon>
        <taxon>Solanum</taxon>
    </lineage>
</organism>
<evidence type="ECO:0000313" key="4">
    <source>
        <dbReference type="EMBL" id="KAG5568691.1"/>
    </source>
</evidence>
<dbReference type="EMBL" id="JACXVP010000064">
    <property type="protein sequence ID" value="KAG5568691.1"/>
    <property type="molecule type" value="Genomic_DNA"/>
</dbReference>
<protein>
    <submittedName>
        <fullName evidence="4">Uncharacterized protein</fullName>
    </submittedName>
</protein>
<dbReference type="PANTHER" id="PTHR31623:SF122">
    <property type="entry name" value="HXXXD-TYPE ACYL-TRANSFERASE FAMILY PROTEIN"/>
    <property type="match status" value="1"/>
</dbReference>
<accession>A0A9J5VZP6</accession>
<dbReference type="OrthoDB" id="671439at2759"/>
<keyword evidence="2" id="KW-0808">Transferase</keyword>
<comment type="similarity">
    <text evidence="1">Belongs to the plant acyltransferase family.</text>
</comment>
<dbReference type="Proteomes" id="UP000824120">
    <property type="component" value="Unassembled WGS sequence"/>
</dbReference>
<dbReference type="InterPro" id="IPR023213">
    <property type="entry name" value="CAT-like_dom_sf"/>
</dbReference>
<comment type="caution">
    <text evidence="4">The sequence shown here is derived from an EMBL/GenBank/DDBJ whole genome shotgun (WGS) entry which is preliminary data.</text>
</comment>